<protein>
    <submittedName>
        <fullName evidence="2">Helix-turn-helix domain-containing protein</fullName>
    </submittedName>
</protein>
<organism evidence="2 3">
    <name type="scientific">Actinacidiphila paucisporea</name>
    <dbReference type="NCBI Taxonomy" id="310782"/>
    <lineage>
        <taxon>Bacteria</taxon>
        <taxon>Bacillati</taxon>
        <taxon>Actinomycetota</taxon>
        <taxon>Actinomycetes</taxon>
        <taxon>Kitasatosporales</taxon>
        <taxon>Streptomycetaceae</taxon>
        <taxon>Actinacidiphila</taxon>
    </lineage>
</organism>
<reference evidence="2 3" key="1">
    <citation type="submission" date="2016-11" db="EMBL/GenBank/DDBJ databases">
        <authorList>
            <person name="Jaros S."/>
            <person name="Januszkiewicz K."/>
            <person name="Wedrychowicz H."/>
        </authorList>
    </citation>
    <scope>NUCLEOTIDE SEQUENCE [LARGE SCALE GENOMIC DNA]</scope>
    <source>
        <strain evidence="2 3">CGMCC 4.2025</strain>
    </source>
</reference>
<dbReference type="PROSITE" id="PS50943">
    <property type="entry name" value="HTH_CROC1"/>
    <property type="match status" value="1"/>
</dbReference>
<name>A0A1M7K3F9_9ACTN</name>
<dbReference type="SMART" id="SM00530">
    <property type="entry name" value="HTH_XRE"/>
    <property type="match status" value="1"/>
</dbReference>
<dbReference type="STRING" id="310782.SAMN05216499_112136"/>
<dbReference type="AlphaFoldDB" id="A0A1M7K3F9"/>
<dbReference type="Pfam" id="PF13560">
    <property type="entry name" value="HTH_31"/>
    <property type="match status" value="1"/>
</dbReference>
<feature type="domain" description="HTH cro/C1-type" evidence="1">
    <location>
        <begin position="20"/>
        <end position="72"/>
    </location>
</feature>
<dbReference type="CDD" id="cd00093">
    <property type="entry name" value="HTH_XRE"/>
    <property type="match status" value="1"/>
</dbReference>
<evidence type="ECO:0000259" key="1">
    <source>
        <dbReference type="PROSITE" id="PS50943"/>
    </source>
</evidence>
<gene>
    <name evidence="2" type="ORF">SAMN05216499_112136</name>
</gene>
<keyword evidence="3" id="KW-1185">Reference proteome</keyword>
<dbReference type="InterPro" id="IPR043917">
    <property type="entry name" value="DUF5753"/>
</dbReference>
<dbReference type="InterPro" id="IPR010982">
    <property type="entry name" value="Lambda_DNA-bd_dom_sf"/>
</dbReference>
<dbReference type="Gene3D" id="1.10.260.40">
    <property type="entry name" value="lambda repressor-like DNA-binding domains"/>
    <property type="match status" value="1"/>
</dbReference>
<dbReference type="EMBL" id="FRBI01000012">
    <property type="protein sequence ID" value="SHM59862.1"/>
    <property type="molecule type" value="Genomic_DNA"/>
</dbReference>
<dbReference type="Proteomes" id="UP000184111">
    <property type="component" value="Unassembled WGS sequence"/>
</dbReference>
<dbReference type="InterPro" id="IPR001387">
    <property type="entry name" value="Cro/C1-type_HTH"/>
</dbReference>
<dbReference type="Pfam" id="PF19054">
    <property type="entry name" value="DUF5753"/>
    <property type="match status" value="1"/>
</dbReference>
<proteinExistence type="predicted"/>
<dbReference type="GO" id="GO:0003677">
    <property type="term" value="F:DNA binding"/>
    <property type="evidence" value="ECO:0007669"/>
    <property type="project" value="InterPro"/>
</dbReference>
<evidence type="ECO:0000313" key="2">
    <source>
        <dbReference type="EMBL" id="SHM59862.1"/>
    </source>
</evidence>
<evidence type="ECO:0000313" key="3">
    <source>
        <dbReference type="Proteomes" id="UP000184111"/>
    </source>
</evidence>
<dbReference type="OrthoDB" id="2897536at2"/>
<dbReference type="SUPFAM" id="SSF47413">
    <property type="entry name" value="lambda repressor-like DNA-binding domains"/>
    <property type="match status" value="1"/>
</dbReference>
<sequence>MTDPSRSNSSDPRVMYGEELRVRREAAGLTQLALGEAVILSPSMIAHIEAGRRKPRRDDAKRLDRTLGTDGFFTRFLPTLEGRRYAEHFTEAADAETRAIAIYEYAVSLVPGLLQIGGYARALFEAQHANYVREEVDKLVVNRLVRARILSASNGPAVWVILSETVLRLVVGGPAVMAEQLRHIFELGRSGRVLVQVVPHSAGAHATMMSMMSLMCFEDEPDAAYVEGLYTGAFIDDPARVRAYRDAYDLAKAAGLSPEASLGVIESVAKEYDRHDLSVHP</sequence>
<accession>A0A1M7K3F9</accession>